<evidence type="ECO:0000313" key="4">
    <source>
        <dbReference type="Proteomes" id="UP001150266"/>
    </source>
</evidence>
<protein>
    <submittedName>
        <fullName evidence="3">Uncharacterized protein</fullName>
    </submittedName>
</protein>
<reference evidence="3" key="1">
    <citation type="submission" date="2022-08" db="EMBL/GenBank/DDBJ databases">
        <title>A Global Phylogenomic Analysis of the Shiitake Genus Lentinula.</title>
        <authorList>
            <consortium name="DOE Joint Genome Institute"/>
            <person name="Sierra-Patev S."/>
            <person name="Min B."/>
            <person name="Naranjo-Ortiz M."/>
            <person name="Looney B."/>
            <person name="Konkel Z."/>
            <person name="Slot J.C."/>
            <person name="Sakamoto Y."/>
            <person name="Steenwyk J.L."/>
            <person name="Rokas A."/>
            <person name="Carro J."/>
            <person name="Camarero S."/>
            <person name="Ferreira P."/>
            <person name="Molpeceres G."/>
            <person name="Ruiz-Duenas F.J."/>
            <person name="Serrano A."/>
            <person name="Henrissat B."/>
            <person name="Drula E."/>
            <person name="Hughes K.W."/>
            <person name="Mata J.L."/>
            <person name="Ishikawa N.K."/>
            <person name="Vargas-Isla R."/>
            <person name="Ushijima S."/>
            <person name="Smith C.A."/>
            <person name="Ahrendt S."/>
            <person name="Andreopoulos W."/>
            <person name="He G."/>
            <person name="Labutti K."/>
            <person name="Lipzen A."/>
            <person name="Ng V."/>
            <person name="Riley R."/>
            <person name="Sandor L."/>
            <person name="Barry K."/>
            <person name="Martinez A.T."/>
            <person name="Xiao Y."/>
            <person name="Gibbons J.G."/>
            <person name="Terashima K."/>
            <person name="Grigoriev I.V."/>
            <person name="Hibbett D.S."/>
        </authorList>
    </citation>
    <scope>NUCLEOTIDE SEQUENCE</scope>
    <source>
        <strain evidence="3">JLM2183</strain>
    </source>
</reference>
<feature type="region of interest" description="Disordered" evidence="1">
    <location>
        <begin position="149"/>
        <end position="239"/>
    </location>
</feature>
<keyword evidence="2" id="KW-1133">Transmembrane helix</keyword>
<gene>
    <name evidence="3" type="ORF">J3R30DRAFT_3707668</name>
</gene>
<dbReference type="EMBL" id="JAOTPV010000017">
    <property type="protein sequence ID" value="KAJ4473717.1"/>
    <property type="molecule type" value="Genomic_DNA"/>
</dbReference>
<comment type="caution">
    <text evidence="3">The sequence shown here is derived from an EMBL/GenBank/DDBJ whole genome shotgun (WGS) entry which is preliminary data.</text>
</comment>
<name>A0A9W9DKB9_9AGAR</name>
<keyword evidence="2" id="KW-0472">Membrane</keyword>
<feature type="compositionally biased region" description="Polar residues" evidence="1">
    <location>
        <begin position="42"/>
        <end position="73"/>
    </location>
</feature>
<accession>A0A9W9DKB9</accession>
<dbReference type="AlphaFoldDB" id="A0A9W9DKB9"/>
<organism evidence="3 4">
    <name type="scientific">Lentinula aciculospora</name>
    <dbReference type="NCBI Taxonomy" id="153920"/>
    <lineage>
        <taxon>Eukaryota</taxon>
        <taxon>Fungi</taxon>
        <taxon>Dikarya</taxon>
        <taxon>Basidiomycota</taxon>
        <taxon>Agaricomycotina</taxon>
        <taxon>Agaricomycetes</taxon>
        <taxon>Agaricomycetidae</taxon>
        <taxon>Agaricales</taxon>
        <taxon>Marasmiineae</taxon>
        <taxon>Omphalotaceae</taxon>
        <taxon>Lentinula</taxon>
    </lineage>
</organism>
<feature type="transmembrane region" description="Helical" evidence="2">
    <location>
        <begin position="94"/>
        <end position="116"/>
    </location>
</feature>
<sequence length="456" mass="48458">MSPSPSRRLSLVFELDIGLVTVGSDKMRGSSTSKSEIVREVSLNTNSSGGIPSNSTNSGTHSPSFMNGNSSAPGNLGHNNSNNNDNQSKLSASALGGSIAGGIIGIILILGLLWWLRKIRKTRKTWTARKTLDTRGWIARNGWQRRGHHTTVHAKFSQDTKEGPPIDGEDDCSDSSQILRSLPTPATHLSLPSNVHLPRNQRRQGPQVQQALSKSIPIDREGSEVPEGLESSETPTLPPRYWQIHNSPSAASLHRELSSNNKVSGLELTLTATPAPSSADHGHSVYDVLAPSLLHSPPVFGLPQSSTTDPIQYNPLSTESTSPLLPSSPLSPISPIPTESNDSHSHDFHSAPTAVIPLTMAPADHDLTGNFLLSESSLIGNVSSPANSHESELTIRHLRRQVEVLAEENARLSRESYVLLTRGVSDGGVVGGATGRPISGVAEADAAPPAYTGGSK</sequence>
<feature type="region of interest" description="Disordered" evidence="1">
    <location>
        <begin position="26"/>
        <end position="85"/>
    </location>
</feature>
<proteinExistence type="predicted"/>
<feature type="compositionally biased region" description="Polar residues" evidence="1">
    <location>
        <begin position="203"/>
        <end position="213"/>
    </location>
</feature>
<feature type="compositionally biased region" description="Low complexity" evidence="1">
    <location>
        <begin position="315"/>
        <end position="340"/>
    </location>
</feature>
<dbReference type="OrthoDB" id="3018196at2759"/>
<evidence type="ECO:0000313" key="3">
    <source>
        <dbReference type="EMBL" id="KAJ4473717.1"/>
    </source>
</evidence>
<feature type="compositionally biased region" description="Low complexity" evidence="1">
    <location>
        <begin position="75"/>
        <end position="85"/>
    </location>
</feature>
<evidence type="ECO:0000256" key="2">
    <source>
        <dbReference type="SAM" id="Phobius"/>
    </source>
</evidence>
<keyword evidence="4" id="KW-1185">Reference proteome</keyword>
<feature type="region of interest" description="Disordered" evidence="1">
    <location>
        <begin position="300"/>
        <end position="349"/>
    </location>
</feature>
<dbReference type="Proteomes" id="UP001150266">
    <property type="component" value="Unassembled WGS sequence"/>
</dbReference>
<evidence type="ECO:0000256" key="1">
    <source>
        <dbReference type="SAM" id="MobiDB-lite"/>
    </source>
</evidence>
<keyword evidence="2" id="KW-0812">Transmembrane</keyword>